<keyword evidence="2" id="KW-0489">Methyltransferase</keyword>
<feature type="domain" description="Methyltransferase" evidence="1">
    <location>
        <begin position="52"/>
        <end position="146"/>
    </location>
</feature>
<dbReference type="Pfam" id="PF13649">
    <property type="entry name" value="Methyltransf_25"/>
    <property type="match status" value="1"/>
</dbReference>
<dbReference type="OrthoDB" id="465705at2"/>
<sequence length="230" mass="26407">MENNQSRNSIVEKFNENAAQYDSQRVKLIPCFHDFYTIPVSLLNTQTKNPAVLDIGAGTGLLSSLILEKYPDAEMTLIDISEKMFDVAKERLANFSNVKYILNDYTTYDFDGEFDIIVSALSIHHLTETEKKNLYKKVFSMLKKGGLFINADQVLGQTPFIETLYKSDWSQKIESSGLTQEELAAAYERTKLDKMSTLADQLDWLQESGFEDVDCFYKYFNFVVLYGRKI</sequence>
<dbReference type="CDD" id="cd02440">
    <property type="entry name" value="AdoMet_MTases"/>
    <property type="match status" value="1"/>
</dbReference>
<dbReference type="GO" id="GO:0032259">
    <property type="term" value="P:methylation"/>
    <property type="evidence" value="ECO:0007669"/>
    <property type="project" value="UniProtKB-KW"/>
</dbReference>
<evidence type="ECO:0000259" key="1">
    <source>
        <dbReference type="Pfam" id="PF13649"/>
    </source>
</evidence>
<dbReference type="SUPFAM" id="SSF53335">
    <property type="entry name" value="S-adenosyl-L-methionine-dependent methyltransferases"/>
    <property type="match status" value="1"/>
</dbReference>
<organism evidence="2 3">
    <name type="scientific">Schinkia azotoformans MEV2011</name>
    <dbReference type="NCBI Taxonomy" id="1348973"/>
    <lineage>
        <taxon>Bacteria</taxon>
        <taxon>Bacillati</taxon>
        <taxon>Bacillota</taxon>
        <taxon>Bacilli</taxon>
        <taxon>Bacillales</taxon>
        <taxon>Bacillaceae</taxon>
        <taxon>Calidifontibacillus/Schinkia group</taxon>
        <taxon>Schinkia</taxon>
    </lineage>
</organism>
<dbReference type="AlphaFoldDB" id="A0A072NGE1"/>
<keyword evidence="2" id="KW-0830">Ubiquinone</keyword>
<dbReference type="Gene3D" id="6.10.140.280">
    <property type="match status" value="1"/>
</dbReference>
<comment type="caution">
    <text evidence="2">The sequence shown here is derived from an EMBL/GenBank/DDBJ whole genome shotgun (WGS) entry which is preliminary data.</text>
</comment>
<gene>
    <name evidence="2" type="ORF">M670_04020</name>
</gene>
<dbReference type="Proteomes" id="UP000027936">
    <property type="component" value="Unassembled WGS sequence"/>
</dbReference>
<dbReference type="EMBL" id="JJRY01000022">
    <property type="protein sequence ID" value="KEF36769.1"/>
    <property type="molecule type" value="Genomic_DNA"/>
</dbReference>
<name>A0A072NGE1_SCHAZ</name>
<dbReference type="PATRIC" id="fig|1348973.3.peg.3904"/>
<dbReference type="InterPro" id="IPR041698">
    <property type="entry name" value="Methyltransf_25"/>
</dbReference>
<protein>
    <submittedName>
        <fullName evidence="2">Methylase involved in ubiquinone/menaquinone biosynthesis</fullName>
        <ecNumber evidence="2">2.1.1.-</ecNumber>
    </submittedName>
</protein>
<evidence type="ECO:0000313" key="2">
    <source>
        <dbReference type="EMBL" id="KEF36769.1"/>
    </source>
</evidence>
<dbReference type="Gene3D" id="3.40.50.150">
    <property type="entry name" value="Vaccinia Virus protein VP39"/>
    <property type="match status" value="1"/>
</dbReference>
<dbReference type="PANTHER" id="PTHR43591:SF24">
    <property type="entry name" value="2-METHOXY-6-POLYPRENYL-1,4-BENZOQUINOL METHYLASE, MITOCHONDRIAL"/>
    <property type="match status" value="1"/>
</dbReference>
<dbReference type="RefSeq" id="WP_035197683.1">
    <property type="nucleotide sequence ID" value="NZ_JJRY01000022.1"/>
</dbReference>
<proteinExistence type="predicted"/>
<evidence type="ECO:0000313" key="3">
    <source>
        <dbReference type="Proteomes" id="UP000027936"/>
    </source>
</evidence>
<reference evidence="2 3" key="1">
    <citation type="submission" date="2014-04" db="EMBL/GenBank/DDBJ databases">
        <title>Draft genome sequence of Bacillus azotoformans MEV2011, a (co-) denitrifying strain unable to grow in the presence of oxygen.</title>
        <authorList>
            <person name="Nielsen M."/>
            <person name="Schreiber L."/>
            <person name="Finster K."/>
            <person name="Schramm A."/>
        </authorList>
    </citation>
    <scope>NUCLEOTIDE SEQUENCE [LARGE SCALE GENOMIC DNA]</scope>
    <source>
        <strain evidence="2 3">MEV2011</strain>
    </source>
</reference>
<dbReference type="PANTHER" id="PTHR43591">
    <property type="entry name" value="METHYLTRANSFERASE"/>
    <property type="match status" value="1"/>
</dbReference>
<dbReference type="GO" id="GO:0008168">
    <property type="term" value="F:methyltransferase activity"/>
    <property type="evidence" value="ECO:0007669"/>
    <property type="project" value="UniProtKB-KW"/>
</dbReference>
<dbReference type="InterPro" id="IPR029063">
    <property type="entry name" value="SAM-dependent_MTases_sf"/>
</dbReference>
<keyword evidence="2" id="KW-0808">Transferase</keyword>
<dbReference type="EC" id="2.1.1.-" evidence="2"/>
<accession>A0A072NGE1</accession>